<dbReference type="GO" id="GO:0005886">
    <property type="term" value="C:plasma membrane"/>
    <property type="evidence" value="ECO:0007669"/>
    <property type="project" value="UniProtKB-SubCell"/>
</dbReference>
<feature type="transmembrane region" description="Helical" evidence="19">
    <location>
        <begin position="51"/>
        <end position="70"/>
    </location>
</feature>
<keyword evidence="12 19" id="KW-0472">Membrane</keyword>
<feature type="binding site" evidence="18">
    <location>
        <position position="23"/>
    </location>
    <ligand>
        <name>a divalent metal cation</name>
        <dbReference type="ChEBI" id="CHEBI:60240"/>
    </ligand>
</feature>
<evidence type="ECO:0000256" key="19">
    <source>
        <dbReference type="SAM" id="Phobius"/>
    </source>
</evidence>
<keyword evidence="9 17" id="KW-0067">ATP-binding</keyword>
<protein>
    <submittedName>
        <fullName evidence="20">Undecaprenol kinase/diacylglycerol kinase (ATP)</fullName>
    </submittedName>
</protein>
<feature type="active site" description="Proton acceptor" evidence="15">
    <location>
        <position position="64"/>
    </location>
</feature>
<dbReference type="PANTHER" id="PTHR34299">
    <property type="entry name" value="DIACYLGLYCEROL KINASE"/>
    <property type="match status" value="1"/>
</dbReference>
<dbReference type="Pfam" id="PF01219">
    <property type="entry name" value="DAGK_prokar"/>
    <property type="match status" value="1"/>
</dbReference>
<dbReference type="InterPro" id="IPR000829">
    <property type="entry name" value="DAGK"/>
</dbReference>
<comment type="similarity">
    <text evidence="2">Belongs to the bacterial diacylglycerol kinase family.</text>
</comment>
<dbReference type="GO" id="GO:0016301">
    <property type="term" value="F:kinase activity"/>
    <property type="evidence" value="ECO:0007669"/>
    <property type="project" value="UniProtKB-KW"/>
</dbReference>
<dbReference type="GO" id="GO:0046872">
    <property type="term" value="F:metal ion binding"/>
    <property type="evidence" value="ECO:0007669"/>
    <property type="project" value="UniProtKB-KW"/>
</dbReference>
<dbReference type="OrthoDB" id="1493837at2"/>
<evidence type="ECO:0000256" key="3">
    <source>
        <dbReference type="ARBA" id="ARBA00022475"/>
    </source>
</evidence>
<keyword evidence="18" id="KW-0479">Metal-binding</keyword>
<sequence>MKKRPSNPFAHAFRGLQAAYLSERNVKIHLAAAALSVALGVWLELSMYEWLWISLSIALVFLSELLNTAMEALVDMVSPTYHPLARKAKDTAAAAVLVAAAFSLLVGGIIFIPKFWSIFAL</sequence>
<dbReference type="Proteomes" id="UP000199577">
    <property type="component" value="Unassembled WGS sequence"/>
</dbReference>
<name>A0A1I1FQ81_9SPHI</name>
<dbReference type="GO" id="GO:0005524">
    <property type="term" value="F:ATP binding"/>
    <property type="evidence" value="ECO:0007669"/>
    <property type="project" value="UniProtKB-KW"/>
</dbReference>
<evidence type="ECO:0000256" key="2">
    <source>
        <dbReference type="ARBA" id="ARBA00005967"/>
    </source>
</evidence>
<keyword evidence="7 17" id="KW-0547">Nucleotide-binding</keyword>
<dbReference type="EMBL" id="FOLL01000003">
    <property type="protein sequence ID" value="SFC01162.1"/>
    <property type="molecule type" value="Genomic_DNA"/>
</dbReference>
<evidence type="ECO:0000313" key="20">
    <source>
        <dbReference type="EMBL" id="SFC01162.1"/>
    </source>
</evidence>
<evidence type="ECO:0000256" key="4">
    <source>
        <dbReference type="ARBA" id="ARBA00022516"/>
    </source>
</evidence>
<evidence type="ECO:0000256" key="1">
    <source>
        <dbReference type="ARBA" id="ARBA00004651"/>
    </source>
</evidence>
<keyword evidence="5" id="KW-0808">Transferase</keyword>
<dbReference type="Gene3D" id="1.10.287.3610">
    <property type="match status" value="1"/>
</dbReference>
<accession>A0A1I1FQ81</accession>
<feature type="transmembrane region" description="Helical" evidence="19">
    <location>
        <begin position="91"/>
        <end position="112"/>
    </location>
</feature>
<dbReference type="RefSeq" id="WP_090971855.1">
    <property type="nucleotide sequence ID" value="NZ_FOLL01000003.1"/>
</dbReference>
<evidence type="ECO:0000256" key="10">
    <source>
        <dbReference type="ARBA" id="ARBA00022989"/>
    </source>
</evidence>
<gene>
    <name evidence="20" type="ORF">SAMN05421747_10379</name>
</gene>
<keyword evidence="8 20" id="KW-0418">Kinase</keyword>
<dbReference type="GO" id="GO:0008654">
    <property type="term" value="P:phospholipid biosynthetic process"/>
    <property type="evidence" value="ECO:0007669"/>
    <property type="project" value="UniProtKB-KW"/>
</dbReference>
<evidence type="ECO:0000256" key="5">
    <source>
        <dbReference type="ARBA" id="ARBA00022679"/>
    </source>
</evidence>
<dbReference type="STRING" id="623281.SAMN05421747_10379"/>
<feature type="binding site" evidence="17">
    <location>
        <begin position="89"/>
        <end position="90"/>
    </location>
    <ligand>
        <name>ATP</name>
        <dbReference type="ChEBI" id="CHEBI:30616"/>
    </ligand>
</feature>
<evidence type="ECO:0000256" key="12">
    <source>
        <dbReference type="ARBA" id="ARBA00023136"/>
    </source>
</evidence>
<keyword evidence="3" id="KW-1003">Cell membrane</keyword>
<keyword evidence="18" id="KW-0460">Magnesium</keyword>
<evidence type="ECO:0000256" key="14">
    <source>
        <dbReference type="ARBA" id="ARBA00023264"/>
    </source>
</evidence>
<evidence type="ECO:0000313" key="21">
    <source>
        <dbReference type="Proteomes" id="UP000199577"/>
    </source>
</evidence>
<feature type="transmembrane region" description="Helical" evidence="19">
    <location>
        <begin position="28"/>
        <end position="45"/>
    </location>
</feature>
<comment type="cofactor">
    <cofactor evidence="18">
        <name>Mg(2+)</name>
        <dbReference type="ChEBI" id="CHEBI:18420"/>
    </cofactor>
    <text evidence="18">Mn(2+), Zn(2+), Cd(2+) and Co(2+) support activity to lesser extents.</text>
</comment>
<dbReference type="InterPro" id="IPR033717">
    <property type="entry name" value="UDPK"/>
</dbReference>
<proteinExistence type="inferred from homology"/>
<keyword evidence="10 19" id="KW-1133">Transmembrane helix</keyword>
<evidence type="ECO:0000256" key="7">
    <source>
        <dbReference type="ARBA" id="ARBA00022741"/>
    </source>
</evidence>
<keyword evidence="4" id="KW-0444">Lipid biosynthesis</keyword>
<dbReference type="AlphaFoldDB" id="A0A1I1FQ81"/>
<feature type="binding site" evidence="17">
    <location>
        <position position="23"/>
    </location>
    <ligand>
        <name>ATP</name>
        <dbReference type="ChEBI" id="CHEBI:30616"/>
    </ligand>
</feature>
<keyword evidence="21" id="KW-1185">Reference proteome</keyword>
<keyword evidence="6 19" id="KW-0812">Transmembrane</keyword>
<evidence type="ECO:0000256" key="9">
    <source>
        <dbReference type="ARBA" id="ARBA00022840"/>
    </source>
</evidence>
<evidence type="ECO:0000256" key="17">
    <source>
        <dbReference type="PIRSR" id="PIRSR600829-3"/>
    </source>
</evidence>
<evidence type="ECO:0000256" key="15">
    <source>
        <dbReference type="PIRSR" id="PIRSR600829-1"/>
    </source>
</evidence>
<keyword evidence="13" id="KW-0594">Phospholipid biosynthesis</keyword>
<dbReference type="PANTHER" id="PTHR34299:SF1">
    <property type="entry name" value="DIACYLGLYCEROL KINASE"/>
    <property type="match status" value="1"/>
</dbReference>
<dbReference type="CDD" id="cd14265">
    <property type="entry name" value="UDPK_IM_like"/>
    <property type="match status" value="1"/>
</dbReference>
<evidence type="ECO:0000256" key="6">
    <source>
        <dbReference type="ARBA" id="ARBA00022692"/>
    </source>
</evidence>
<reference evidence="20 21" key="1">
    <citation type="submission" date="2016-10" db="EMBL/GenBank/DDBJ databases">
        <authorList>
            <person name="de Groot N.N."/>
        </authorList>
    </citation>
    <scope>NUCLEOTIDE SEQUENCE [LARGE SCALE GENOMIC DNA]</scope>
    <source>
        <strain evidence="20 21">DSM 22900</strain>
    </source>
</reference>
<comment type="subcellular location">
    <subcellularLocation>
        <location evidence="1">Cell membrane</location>
        <topology evidence="1">Multi-pass membrane protein</topology>
    </subcellularLocation>
</comment>
<evidence type="ECO:0000256" key="18">
    <source>
        <dbReference type="PIRSR" id="PIRSR600829-4"/>
    </source>
</evidence>
<evidence type="ECO:0000256" key="8">
    <source>
        <dbReference type="ARBA" id="ARBA00022777"/>
    </source>
</evidence>
<keyword evidence="11" id="KW-0443">Lipid metabolism</keyword>
<feature type="binding site" evidence="18">
    <location>
        <position position="71"/>
    </location>
    <ligand>
        <name>a divalent metal cation</name>
        <dbReference type="ChEBI" id="CHEBI:60240"/>
    </ligand>
</feature>
<evidence type="ECO:0000256" key="16">
    <source>
        <dbReference type="PIRSR" id="PIRSR600829-2"/>
    </source>
</evidence>
<dbReference type="InterPro" id="IPR036945">
    <property type="entry name" value="DAGK_sf"/>
</dbReference>
<keyword evidence="14" id="KW-1208">Phospholipid metabolism</keyword>
<evidence type="ECO:0000256" key="11">
    <source>
        <dbReference type="ARBA" id="ARBA00023098"/>
    </source>
</evidence>
<feature type="binding site" evidence="17">
    <location>
        <position position="71"/>
    </location>
    <ligand>
        <name>ATP</name>
        <dbReference type="ChEBI" id="CHEBI:30616"/>
    </ligand>
</feature>
<evidence type="ECO:0000256" key="13">
    <source>
        <dbReference type="ARBA" id="ARBA00023209"/>
    </source>
</evidence>
<organism evidence="20 21">
    <name type="scientific">Parapedobacter composti</name>
    <dbReference type="NCBI Taxonomy" id="623281"/>
    <lineage>
        <taxon>Bacteria</taxon>
        <taxon>Pseudomonadati</taxon>
        <taxon>Bacteroidota</taxon>
        <taxon>Sphingobacteriia</taxon>
        <taxon>Sphingobacteriales</taxon>
        <taxon>Sphingobacteriaceae</taxon>
        <taxon>Parapedobacter</taxon>
    </lineage>
</organism>
<feature type="binding site" evidence="16">
    <location>
        <position position="64"/>
    </location>
    <ligand>
        <name>substrate</name>
    </ligand>
</feature>